<dbReference type="AlphaFoldDB" id="A0AAJ0G4I0"/>
<gene>
    <name evidence="2" type="ORF">LTR09_012265</name>
</gene>
<evidence type="ECO:0000313" key="3">
    <source>
        <dbReference type="Proteomes" id="UP001271007"/>
    </source>
</evidence>
<proteinExistence type="predicted"/>
<feature type="compositionally biased region" description="Polar residues" evidence="1">
    <location>
        <begin position="1"/>
        <end position="14"/>
    </location>
</feature>
<feature type="compositionally biased region" description="Polar residues" evidence="1">
    <location>
        <begin position="57"/>
        <end position="72"/>
    </location>
</feature>
<organism evidence="2 3">
    <name type="scientific">Extremus antarcticus</name>
    <dbReference type="NCBI Taxonomy" id="702011"/>
    <lineage>
        <taxon>Eukaryota</taxon>
        <taxon>Fungi</taxon>
        <taxon>Dikarya</taxon>
        <taxon>Ascomycota</taxon>
        <taxon>Pezizomycotina</taxon>
        <taxon>Dothideomycetes</taxon>
        <taxon>Dothideomycetidae</taxon>
        <taxon>Mycosphaerellales</taxon>
        <taxon>Extremaceae</taxon>
        <taxon>Extremus</taxon>
    </lineage>
</organism>
<evidence type="ECO:0000313" key="2">
    <source>
        <dbReference type="EMBL" id="KAK3046240.1"/>
    </source>
</evidence>
<keyword evidence="3" id="KW-1185">Reference proteome</keyword>
<name>A0AAJ0G4I0_9PEZI</name>
<comment type="caution">
    <text evidence="2">The sequence shown here is derived from an EMBL/GenBank/DDBJ whole genome shotgun (WGS) entry which is preliminary data.</text>
</comment>
<reference evidence="2" key="1">
    <citation type="submission" date="2023-04" db="EMBL/GenBank/DDBJ databases">
        <title>Black Yeasts Isolated from many extreme environments.</title>
        <authorList>
            <person name="Coleine C."/>
            <person name="Stajich J.E."/>
            <person name="Selbmann L."/>
        </authorList>
    </citation>
    <scope>NUCLEOTIDE SEQUENCE</scope>
    <source>
        <strain evidence="2">CCFEE 5312</strain>
    </source>
</reference>
<dbReference type="Proteomes" id="UP001271007">
    <property type="component" value="Unassembled WGS sequence"/>
</dbReference>
<protein>
    <submittedName>
        <fullName evidence="2">Uncharacterized protein</fullName>
    </submittedName>
</protein>
<accession>A0AAJ0G4I0</accession>
<feature type="region of interest" description="Disordered" evidence="1">
    <location>
        <begin position="94"/>
        <end position="138"/>
    </location>
</feature>
<feature type="region of interest" description="Disordered" evidence="1">
    <location>
        <begin position="1"/>
        <end position="72"/>
    </location>
</feature>
<evidence type="ECO:0000256" key="1">
    <source>
        <dbReference type="SAM" id="MobiDB-lite"/>
    </source>
</evidence>
<dbReference type="EMBL" id="JAWDJX010000104">
    <property type="protein sequence ID" value="KAK3046240.1"/>
    <property type="molecule type" value="Genomic_DNA"/>
</dbReference>
<sequence length="152" mass="16761">MTRQAPLNRQAQSSGDDEHPNLEAAVHGSSTNEKITEVTKGIRVVALDDVDERTHVSSRTRSQDPVSFTDTPLQSISGAETVKALTEDMRSMKVDGTGEELSTSDESRQDQGFLADGNTGIRPNANRWQNRCHTTKGGPAIEHLHIPLFRRR</sequence>